<sequence>MERIDFEVRDGVATLTLKDPKTRNALGPAMREEIAEAVHVVATDRGIRALVLTGADGHFCSGGDLRNIASAGLDNQGWRERLGDLHRWLRDLIGLDKPVIAAVDGAAFGAGFGLALTADFLLATPRARFCVSFLKVGLVPDCGIFHTLPRVVGVQRAKELMLSAREVGAEEALRLGIAMEIHPPEALAQRAHAIARTFVGASPMAVSLIKRAVAADGDLATALELEANAQALAMGTAHNREAVEAFLEKRPAPFRWPT</sequence>
<accession>A0A5M8AXU6</accession>
<comment type="similarity">
    <text evidence="1 2">Belongs to the enoyl-CoA hydratase/isomerase family.</text>
</comment>
<dbReference type="PANTHER" id="PTHR43459">
    <property type="entry name" value="ENOYL-COA HYDRATASE"/>
    <property type="match status" value="1"/>
</dbReference>
<dbReference type="Proteomes" id="UP000324324">
    <property type="component" value="Unassembled WGS sequence"/>
</dbReference>
<proteinExistence type="inferred from homology"/>
<dbReference type="EMBL" id="VWRN01000022">
    <property type="protein sequence ID" value="KAA6128608.1"/>
    <property type="molecule type" value="Genomic_DNA"/>
</dbReference>
<dbReference type="CDD" id="cd06558">
    <property type="entry name" value="crotonase-like"/>
    <property type="match status" value="1"/>
</dbReference>
<keyword evidence="4" id="KW-1185">Reference proteome</keyword>
<organism evidence="3 4">
    <name type="scientific">Cupriavidus cauae</name>
    <dbReference type="NCBI Taxonomy" id="2608999"/>
    <lineage>
        <taxon>Bacteria</taxon>
        <taxon>Pseudomonadati</taxon>
        <taxon>Pseudomonadota</taxon>
        <taxon>Betaproteobacteria</taxon>
        <taxon>Burkholderiales</taxon>
        <taxon>Burkholderiaceae</taxon>
        <taxon>Cupriavidus</taxon>
    </lineage>
</organism>
<name>A0A5M8AXU6_9BURK</name>
<dbReference type="InterPro" id="IPR001753">
    <property type="entry name" value="Enoyl-CoA_hydra/iso"/>
</dbReference>
<dbReference type="Gene3D" id="3.90.226.10">
    <property type="entry name" value="2-enoyl-CoA Hydratase, Chain A, domain 1"/>
    <property type="match status" value="1"/>
</dbReference>
<dbReference type="RefSeq" id="WP_150082595.1">
    <property type="nucleotide sequence ID" value="NZ_VWRN01000022.1"/>
</dbReference>
<protein>
    <submittedName>
        <fullName evidence="3">Enoyl-CoA hydratase/isomerase family protein</fullName>
    </submittedName>
</protein>
<comment type="caution">
    <text evidence="3">The sequence shown here is derived from an EMBL/GenBank/DDBJ whole genome shotgun (WGS) entry which is preliminary data.</text>
</comment>
<evidence type="ECO:0000256" key="1">
    <source>
        <dbReference type="ARBA" id="ARBA00005254"/>
    </source>
</evidence>
<dbReference type="GO" id="GO:0016853">
    <property type="term" value="F:isomerase activity"/>
    <property type="evidence" value="ECO:0007669"/>
    <property type="project" value="UniProtKB-KW"/>
</dbReference>
<dbReference type="InterPro" id="IPR014748">
    <property type="entry name" value="Enoyl-CoA_hydra_C"/>
</dbReference>
<reference evidence="3 4" key="1">
    <citation type="submission" date="2019-09" db="EMBL/GenBank/DDBJ databases">
        <title>Isolation of a novel species in the genus Cupriavidus from patients with sepsis using whole genome sequencing.</title>
        <authorList>
            <person name="Kweon O.J."/>
            <person name="Lee M.-K."/>
        </authorList>
    </citation>
    <scope>NUCLEOTIDE SEQUENCE [LARGE SCALE GENOMIC DNA]</scope>
    <source>
        <strain evidence="3 4">MKL-01</strain>
    </source>
</reference>
<dbReference type="Pfam" id="PF00378">
    <property type="entry name" value="ECH_1"/>
    <property type="match status" value="1"/>
</dbReference>
<dbReference type="PANTHER" id="PTHR43459:SF1">
    <property type="entry name" value="EG:BACN32G11.4 PROTEIN"/>
    <property type="match status" value="1"/>
</dbReference>
<dbReference type="AlphaFoldDB" id="A0A5M8AXU6"/>
<dbReference type="PROSITE" id="PS00166">
    <property type="entry name" value="ENOYL_COA_HYDRATASE"/>
    <property type="match status" value="1"/>
</dbReference>
<dbReference type="SUPFAM" id="SSF52096">
    <property type="entry name" value="ClpP/crotonase"/>
    <property type="match status" value="1"/>
</dbReference>
<gene>
    <name evidence="3" type="ORF">F1599_06585</name>
</gene>
<dbReference type="Gene3D" id="1.10.12.10">
    <property type="entry name" value="Lyase 2-enoyl-coa Hydratase, Chain A, domain 2"/>
    <property type="match status" value="1"/>
</dbReference>
<keyword evidence="3" id="KW-0413">Isomerase</keyword>
<evidence type="ECO:0000313" key="4">
    <source>
        <dbReference type="Proteomes" id="UP000324324"/>
    </source>
</evidence>
<evidence type="ECO:0000313" key="3">
    <source>
        <dbReference type="EMBL" id="KAA6128608.1"/>
    </source>
</evidence>
<evidence type="ECO:0000256" key="2">
    <source>
        <dbReference type="RuleBase" id="RU003707"/>
    </source>
</evidence>
<dbReference type="InterPro" id="IPR029045">
    <property type="entry name" value="ClpP/crotonase-like_dom_sf"/>
</dbReference>
<dbReference type="InterPro" id="IPR018376">
    <property type="entry name" value="Enoyl-CoA_hyd/isom_CS"/>
</dbReference>